<evidence type="ECO:0000313" key="6">
    <source>
        <dbReference type="Proteomes" id="UP000749646"/>
    </source>
</evidence>
<keyword evidence="1" id="KW-0547">Nucleotide-binding</keyword>
<dbReference type="CDD" id="cd01856">
    <property type="entry name" value="YlqF"/>
    <property type="match status" value="1"/>
</dbReference>
<feature type="domain" description="G" evidence="4">
    <location>
        <begin position="157"/>
        <end position="227"/>
    </location>
</feature>
<protein>
    <submittedName>
        <fullName evidence="5">Mitochondrial GTPase</fullName>
    </submittedName>
</protein>
<proteinExistence type="predicted"/>
<dbReference type="AlphaFoldDB" id="A0A9P6JH89"/>
<reference evidence="5" key="1">
    <citation type="journal article" date="2020" name="Fungal Divers.">
        <title>Resolving the Mortierellaceae phylogeny through synthesis of multi-gene phylogenetics and phylogenomics.</title>
        <authorList>
            <person name="Vandepol N."/>
            <person name="Liber J."/>
            <person name="Desiro A."/>
            <person name="Na H."/>
            <person name="Kennedy M."/>
            <person name="Barry K."/>
            <person name="Grigoriev I.V."/>
            <person name="Miller A.N."/>
            <person name="O'Donnell K."/>
            <person name="Stajich J.E."/>
            <person name="Bonito G."/>
        </authorList>
    </citation>
    <scope>NUCLEOTIDE SEQUENCE</scope>
    <source>
        <strain evidence="5">MES-2147</strain>
    </source>
</reference>
<evidence type="ECO:0000256" key="2">
    <source>
        <dbReference type="ARBA" id="ARBA00023134"/>
    </source>
</evidence>
<feature type="region of interest" description="Disordered" evidence="3">
    <location>
        <begin position="342"/>
        <end position="370"/>
    </location>
</feature>
<dbReference type="PANTHER" id="PTHR45782:SF4">
    <property type="entry name" value="MITOCHONDRIAL RIBOSOME-ASSOCIATED GTPASE 1"/>
    <property type="match status" value="1"/>
</dbReference>
<dbReference type="InterPro" id="IPR027417">
    <property type="entry name" value="P-loop_NTPase"/>
</dbReference>
<name>A0A9P6JH89_9FUNG</name>
<organism evidence="5 6">
    <name type="scientific">Modicella reniformis</name>
    <dbReference type="NCBI Taxonomy" id="1440133"/>
    <lineage>
        <taxon>Eukaryota</taxon>
        <taxon>Fungi</taxon>
        <taxon>Fungi incertae sedis</taxon>
        <taxon>Mucoromycota</taxon>
        <taxon>Mortierellomycotina</taxon>
        <taxon>Mortierellomycetes</taxon>
        <taxon>Mortierellales</taxon>
        <taxon>Mortierellaceae</taxon>
        <taxon>Modicella</taxon>
    </lineage>
</organism>
<dbReference type="InterPro" id="IPR023179">
    <property type="entry name" value="GTP-bd_ortho_bundle_sf"/>
</dbReference>
<comment type="caution">
    <text evidence="5">The sequence shown here is derived from an EMBL/GenBank/DDBJ whole genome shotgun (WGS) entry which is preliminary data.</text>
</comment>
<sequence length="370" mass="41396">MRPTFVYDRIINWFPGHMAKGLRLITEKLKAVQVIIEDAIIILNSANANANANAKMPLPLLALLSLWLHEQHIPLSSINHKFEPIVQKKDRLIVYNKADLAHPDTEAVITKAFKEYKGQDVMFTNANEDTNVKGIIKYLAKKAKVSGTASEKELTTTVMVVGMPNVGKSSLINSLRRIGVKRGKAAPTGAVPGITRTVAGTIKVLDSPKVYLIDTPGVMIPHIADPISAIKVALTGAISDHLSDERVIVDYLLYQLNQAQDYSYMNLYNIEEATDDIEVFLPQVAKYIGALKKKGAYNLGPAAQFLLKQYRLGKLGSFTLDDISPEALESFLIKGVENPVSRRQQKKADKMEERRIKWHRQHQQHQQQQR</sequence>
<evidence type="ECO:0000256" key="3">
    <source>
        <dbReference type="SAM" id="MobiDB-lite"/>
    </source>
</evidence>
<dbReference type="Proteomes" id="UP000749646">
    <property type="component" value="Unassembled WGS sequence"/>
</dbReference>
<dbReference type="EMBL" id="JAAAHW010004096">
    <property type="protein sequence ID" value="KAF9978896.1"/>
    <property type="molecule type" value="Genomic_DNA"/>
</dbReference>
<dbReference type="SUPFAM" id="SSF52540">
    <property type="entry name" value="P-loop containing nucleoside triphosphate hydrolases"/>
    <property type="match status" value="1"/>
</dbReference>
<evidence type="ECO:0000313" key="5">
    <source>
        <dbReference type="EMBL" id="KAF9978896.1"/>
    </source>
</evidence>
<dbReference type="OrthoDB" id="269151at2759"/>
<dbReference type="Gene3D" id="3.40.50.300">
    <property type="entry name" value="P-loop containing nucleotide triphosphate hydrolases"/>
    <property type="match status" value="1"/>
</dbReference>
<accession>A0A9P6JH89</accession>
<dbReference type="InterPro" id="IPR006073">
    <property type="entry name" value="GTP-bd"/>
</dbReference>
<dbReference type="PANTHER" id="PTHR45782">
    <property type="entry name" value="MITOCHONDRIAL RIBOSOME-ASSOCIATED GTPASE 1"/>
    <property type="match status" value="1"/>
</dbReference>
<feature type="compositionally biased region" description="Basic and acidic residues" evidence="3">
    <location>
        <begin position="346"/>
        <end position="355"/>
    </location>
</feature>
<dbReference type="GO" id="GO:0006412">
    <property type="term" value="P:translation"/>
    <property type="evidence" value="ECO:0007669"/>
    <property type="project" value="TreeGrafter"/>
</dbReference>
<dbReference type="Pfam" id="PF01926">
    <property type="entry name" value="MMR_HSR1"/>
    <property type="match status" value="1"/>
</dbReference>
<dbReference type="GO" id="GO:0005525">
    <property type="term" value="F:GTP binding"/>
    <property type="evidence" value="ECO:0007669"/>
    <property type="project" value="UniProtKB-KW"/>
</dbReference>
<keyword evidence="6" id="KW-1185">Reference proteome</keyword>
<dbReference type="GO" id="GO:0003924">
    <property type="term" value="F:GTPase activity"/>
    <property type="evidence" value="ECO:0007669"/>
    <property type="project" value="TreeGrafter"/>
</dbReference>
<evidence type="ECO:0000259" key="4">
    <source>
        <dbReference type="Pfam" id="PF01926"/>
    </source>
</evidence>
<evidence type="ECO:0000256" key="1">
    <source>
        <dbReference type="ARBA" id="ARBA00022741"/>
    </source>
</evidence>
<gene>
    <name evidence="5" type="primary">MTG1</name>
    <name evidence="5" type="ORF">BGZ65_006823</name>
</gene>
<dbReference type="Gene3D" id="1.10.1580.10">
    <property type="match status" value="1"/>
</dbReference>
<keyword evidence="2" id="KW-0342">GTP-binding</keyword>